<organism evidence="2 3">
    <name type="scientific">Mycena chlorophos</name>
    <name type="common">Agaric fungus</name>
    <name type="synonym">Agaricus chlorophos</name>
    <dbReference type="NCBI Taxonomy" id="658473"/>
    <lineage>
        <taxon>Eukaryota</taxon>
        <taxon>Fungi</taxon>
        <taxon>Dikarya</taxon>
        <taxon>Basidiomycota</taxon>
        <taxon>Agaricomycotina</taxon>
        <taxon>Agaricomycetes</taxon>
        <taxon>Agaricomycetidae</taxon>
        <taxon>Agaricales</taxon>
        <taxon>Marasmiineae</taxon>
        <taxon>Mycenaceae</taxon>
        <taxon>Mycena</taxon>
    </lineage>
</organism>
<evidence type="ECO:0000256" key="1">
    <source>
        <dbReference type="SAM" id="MobiDB-lite"/>
    </source>
</evidence>
<accession>A0ABQ0KU50</accession>
<feature type="region of interest" description="Disordered" evidence="1">
    <location>
        <begin position="311"/>
        <end position="330"/>
    </location>
</feature>
<dbReference type="Proteomes" id="UP000815677">
    <property type="component" value="Unassembled WGS sequence"/>
</dbReference>
<evidence type="ECO:0000313" key="2">
    <source>
        <dbReference type="EMBL" id="GAT42410.1"/>
    </source>
</evidence>
<feature type="compositionally biased region" description="Polar residues" evidence="1">
    <location>
        <begin position="140"/>
        <end position="153"/>
    </location>
</feature>
<feature type="region of interest" description="Disordered" evidence="1">
    <location>
        <begin position="140"/>
        <end position="305"/>
    </location>
</feature>
<sequence>MDELGGTKWVGSGTGLQTARARAPAILPRTSPAIAAKPAYTVSVSASIPTCHYLWLTFVLQVASRKSRSLPPAPPTCSNDVSSPMTSKTLQGSHSSRPTRLRSSSPTHGHPGSGTQFTSTRAFSPSRDLTADSLPFFGTSASHWYSSRPSRSCTPFPDDNDEHEGGAVLTSGPDENDKSPPPFPPEEPTKYDDEEEGHGLPPPPPPASDDDEEDNRDLHRPPPPDNDEDVHGAASGASASRTLSELGAASDKDEDEDDDSSDNDLLASPRSAPKRRRPVIASDSESEGEWGIKGAVDPGPHNVGAVIPMRQQGGASSKRKAPGWRLQQQQRRNRMKLLSVDIIAARLKLAKTEEKTIRTLAKKHDVDVAVVEQKFGASKHWKKKRATPMRNALTGYYCRTINAERVAKGKSKIHYTVAQARVAKNPSLIDFPESVKEQVYAEYQAKQKLKVTGAHGTALGESKDAGVSVTKLGAEMINLSKRTKTALFGVMAPLDGRNSLVQPAVLDAGGVRYMFERHNLTETEFLDDFQAWLKLSQKSVSKMSIKELRKYIMDFYTNGARAAAGTAVPANYANYLSAILDTFHIHLFGWPDDVPWQSPSLFKNLAPLRRLAQGIQDKTLFWKSVSSEAEREKITNEYMTLVKKGLRPVPATRRPRSDKDKKRGPNKKRRSKSVVDDSDSGGEGEVEESLARNCPRRKAARVSARVDDDNTAPSKSKKARTISRRVASDDEDNDNTAPSKSKKARTISRRAASDDEDELGPPRKKAKPNGEKGEKKRKKSDVGLRRLKQMMEEGKARRAATSSKVSSSAEKKNTVRGPKGRPPGKRNN</sequence>
<evidence type="ECO:0000313" key="3">
    <source>
        <dbReference type="Proteomes" id="UP000815677"/>
    </source>
</evidence>
<gene>
    <name evidence="2" type="ORF">MCHLO_00125</name>
</gene>
<feature type="compositionally biased region" description="Acidic residues" evidence="1">
    <location>
        <begin position="676"/>
        <end position="688"/>
    </location>
</feature>
<feature type="compositionally biased region" description="Low complexity" evidence="1">
    <location>
        <begin position="93"/>
        <end position="115"/>
    </location>
</feature>
<feature type="region of interest" description="Disordered" evidence="1">
    <location>
        <begin position="67"/>
        <end position="126"/>
    </location>
</feature>
<reference evidence="2" key="1">
    <citation type="submission" date="2014-09" db="EMBL/GenBank/DDBJ databases">
        <title>Genome sequence of the luminous mushroom Mycena chlorophos for searching fungal bioluminescence genes.</title>
        <authorList>
            <person name="Tanaka Y."/>
            <person name="Kasuga D."/>
            <person name="Oba Y."/>
            <person name="Hase S."/>
            <person name="Sato K."/>
            <person name="Oba Y."/>
            <person name="Sakakibara Y."/>
        </authorList>
    </citation>
    <scope>NUCLEOTIDE SEQUENCE</scope>
</reference>
<protein>
    <submittedName>
        <fullName evidence="2">Uncharacterized protein</fullName>
    </submittedName>
</protein>
<feature type="region of interest" description="Disordered" evidence="1">
    <location>
        <begin position="644"/>
        <end position="828"/>
    </location>
</feature>
<dbReference type="EMBL" id="DF837892">
    <property type="protein sequence ID" value="GAT42410.1"/>
    <property type="molecule type" value="Genomic_DNA"/>
</dbReference>
<feature type="compositionally biased region" description="Basic and acidic residues" evidence="1">
    <location>
        <begin position="768"/>
        <end position="796"/>
    </location>
</feature>
<proteinExistence type="predicted"/>
<keyword evidence="3" id="KW-1185">Reference proteome</keyword>
<feature type="compositionally biased region" description="Polar residues" evidence="1">
    <location>
        <begin position="76"/>
        <end position="92"/>
    </location>
</feature>
<name>A0ABQ0KU50_MYCCL</name>
<feature type="compositionally biased region" description="Acidic residues" evidence="1">
    <location>
        <begin position="252"/>
        <end position="262"/>
    </location>
</feature>
<feature type="compositionally biased region" description="Basic residues" evidence="1">
    <location>
        <begin position="818"/>
        <end position="828"/>
    </location>
</feature>